<dbReference type="Pfam" id="PF19044">
    <property type="entry name" value="P-loop_TraG"/>
    <property type="match status" value="1"/>
</dbReference>
<dbReference type="Pfam" id="PF03135">
    <property type="entry name" value="CagE_TrbE_VirB"/>
    <property type="match status" value="1"/>
</dbReference>
<keyword evidence="4" id="KW-0843">Virulence</keyword>
<organism evidence="9 10">
    <name type="scientific">Aurantiacibacter arachoides</name>
    <dbReference type="NCBI Taxonomy" id="1850444"/>
    <lineage>
        <taxon>Bacteria</taxon>
        <taxon>Pseudomonadati</taxon>
        <taxon>Pseudomonadota</taxon>
        <taxon>Alphaproteobacteria</taxon>
        <taxon>Sphingomonadales</taxon>
        <taxon>Erythrobacteraceae</taxon>
        <taxon>Aurantiacibacter</taxon>
    </lineage>
</organism>
<dbReference type="OrthoDB" id="9816422at2"/>
<feature type="domain" description="CagE TrbE VirB component of type IV transporter system central" evidence="7">
    <location>
        <begin position="186"/>
        <end position="389"/>
    </location>
</feature>
<evidence type="ECO:0000313" key="9">
    <source>
        <dbReference type="EMBL" id="MXO92872.1"/>
    </source>
</evidence>
<comment type="caution">
    <text evidence="9">The sequence shown here is derived from an EMBL/GenBank/DDBJ whole genome shotgun (WGS) entry which is preliminary data.</text>
</comment>
<evidence type="ECO:0000256" key="3">
    <source>
        <dbReference type="ARBA" id="ARBA00022840"/>
    </source>
</evidence>
<name>A0A845A076_9SPHN</name>
<evidence type="ECO:0000256" key="4">
    <source>
        <dbReference type="ARBA" id="ARBA00023026"/>
    </source>
</evidence>
<comment type="similarity">
    <text evidence="1">Belongs to the TrbE/VirB4 family.</text>
</comment>
<dbReference type="GO" id="GO:0005524">
    <property type="term" value="F:ATP binding"/>
    <property type="evidence" value="ECO:0007669"/>
    <property type="project" value="UniProtKB-KW"/>
</dbReference>
<keyword evidence="3" id="KW-0067">ATP-binding</keyword>
<dbReference type="AlphaFoldDB" id="A0A845A076"/>
<dbReference type="InterPro" id="IPR018145">
    <property type="entry name" value="CagE_TrbE_VirB_cntrl_dom"/>
</dbReference>
<keyword evidence="6" id="KW-0175">Coiled coil</keyword>
<evidence type="ECO:0000259" key="7">
    <source>
        <dbReference type="Pfam" id="PF03135"/>
    </source>
</evidence>
<evidence type="ECO:0000256" key="5">
    <source>
        <dbReference type="ARBA" id="ARBA00023635"/>
    </source>
</evidence>
<dbReference type="SUPFAM" id="SSF52540">
    <property type="entry name" value="P-loop containing nucleoside triphosphate hydrolases"/>
    <property type="match status" value="1"/>
</dbReference>
<dbReference type="InterPro" id="IPR027417">
    <property type="entry name" value="P-loop_NTPase"/>
</dbReference>
<accession>A0A845A076</accession>
<gene>
    <name evidence="9" type="ORF">GRI62_04520</name>
</gene>
<dbReference type="Proteomes" id="UP000460626">
    <property type="component" value="Unassembled WGS sequence"/>
</dbReference>
<proteinExistence type="inferred from homology"/>
<dbReference type="PANTHER" id="PTHR30121">
    <property type="entry name" value="UNCHARACTERIZED PROTEIN YJGR-RELATED"/>
    <property type="match status" value="1"/>
</dbReference>
<evidence type="ECO:0000256" key="2">
    <source>
        <dbReference type="ARBA" id="ARBA00022741"/>
    </source>
</evidence>
<dbReference type="NCBIfam" id="TIGR00929">
    <property type="entry name" value="VirB4_CagE"/>
    <property type="match status" value="1"/>
</dbReference>
<dbReference type="EMBL" id="WTYH01000001">
    <property type="protein sequence ID" value="MXO92872.1"/>
    <property type="molecule type" value="Genomic_DNA"/>
</dbReference>
<keyword evidence="10" id="KW-1185">Reference proteome</keyword>
<dbReference type="InterPro" id="IPR043964">
    <property type="entry name" value="P-loop_TraG"/>
</dbReference>
<keyword evidence="2" id="KW-0547">Nucleotide-binding</keyword>
<dbReference type="InterPro" id="IPR051162">
    <property type="entry name" value="T4SS_component"/>
</dbReference>
<reference evidence="9 10" key="1">
    <citation type="submission" date="2019-12" db="EMBL/GenBank/DDBJ databases">
        <title>Genomic-based taxomic classification of the family Erythrobacteraceae.</title>
        <authorList>
            <person name="Xu L."/>
        </authorList>
    </citation>
    <scope>NUCLEOTIDE SEQUENCE [LARGE SCALE GENOMIC DNA]</scope>
    <source>
        <strain evidence="9 10">RC4-10-4</strain>
    </source>
</reference>
<sequence>MQFLSPVTRSRADLARREAPAGAHLPYARHRDAATIETRDGLLMQTIRIGGFHFETADSEELNYRAELRDAMLRALGNSRFAVYHHVVRRRADVAVDGEYRDQFSRNLDIRWKQRLAAKNLFVNDLFVTIVRRPLQGRIGMAERAANWFTRRSNRNAALVAAEIHGLDNAREALVSALRQYDPHLLTTYETPQGTRSEPLEFLAYLYNADMRPMALPHGDIGRHLPARRVSFGADTVELAPAGPLQRRFMALVSIKDYPGRTMPGMFDDLYRLPFEMDVTQSFAFVERGAALGRMNLALRRMRSAEDEALSLRDELAIAKDEVSAGRAGFGEHHTTIAIHAEDIRRLDGQVAEVIALLADLGIVAVREDLALEPAFWARFPGNFKYIARRGLVSTTNFAGLASLHNFPTGKARGNHWGDAVTLFETTAAGPYYFNFHQRDLGNFTVIGPSGSGKTVVMNFLLAQARRFDPRIIFFDKDRGAELFIRAIGGQYDRLSSDRPSGLNPLQLADTPGNRQFLIDWLALLAGGADEAELGQIRDAVDTSFAQPPERRRLRHLVELFRGAARPHARDLHARLRPWWGEGERAWLFDNIRDTTDLDARAVGFDMTAILDDPVARTPALMYFFHRVEQRLDGTPAIVVVDEGWKALDDEVFVRRIKDWEKTIRKRNGIVGFATQSAQDALESRIASAIIEQAATQIFMINPKARADDYINGFGLTRHEFDLVRTMPDNSHCFLIKHGNDSVVARLDLSGERDLLTILSGRESTVRLFDELVEQTGPDPARWMARLLERAA</sequence>
<evidence type="ECO:0000313" key="10">
    <source>
        <dbReference type="Proteomes" id="UP000460626"/>
    </source>
</evidence>
<evidence type="ECO:0000256" key="1">
    <source>
        <dbReference type="ARBA" id="ARBA00006512"/>
    </source>
</evidence>
<evidence type="ECO:0000259" key="8">
    <source>
        <dbReference type="Pfam" id="PF19044"/>
    </source>
</evidence>
<dbReference type="RefSeq" id="WP_131452201.1">
    <property type="nucleotide sequence ID" value="NZ_BMJK01000001.1"/>
</dbReference>
<protein>
    <recommendedName>
        <fullName evidence="5">Type IV secretion system protein virB4</fullName>
    </recommendedName>
</protein>
<feature type="coiled-coil region" evidence="6">
    <location>
        <begin position="295"/>
        <end position="322"/>
    </location>
</feature>
<dbReference type="Gene3D" id="3.40.50.300">
    <property type="entry name" value="P-loop containing nucleotide triphosphate hydrolases"/>
    <property type="match status" value="2"/>
</dbReference>
<dbReference type="InterPro" id="IPR004346">
    <property type="entry name" value="CagE_TrbE_VirB"/>
</dbReference>
<dbReference type="PANTHER" id="PTHR30121:SF12">
    <property type="entry name" value="TYPE IV SECRETION SYSTEM PROTEIN CAGE"/>
    <property type="match status" value="1"/>
</dbReference>
<evidence type="ECO:0000256" key="6">
    <source>
        <dbReference type="SAM" id="Coils"/>
    </source>
</evidence>
<feature type="domain" description="TraG P-loop" evidence="8">
    <location>
        <begin position="573"/>
        <end position="727"/>
    </location>
</feature>